<evidence type="ECO:0000259" key="4">
    <source>
        <dbReference type="Pfam" id="PF16537"/>
    </source>
</evidence>
<dbReference type="AlphaFoldDB" id="A0A6N6N1Y7"/>
<dbReference type="Pfam" id="PF16537">
    <property type="entry name" value="T2SSB"/>
    <property type="match status" value="1"/>
</dbReference>
<dbReference type="SUPFAM" id="SSF52540">
    <property type="entry name" value="P-loop containing nucleoside triphosphate hydrolases"/>
    <property type="match status" value="1"/>
</dbReference>
<comment type="caution">
    <text evidence="5">The sequence shown here is derived from an EMBL/GenBank/DDBJ whole genome shotgun (WGS) entry which is preliminary data.</text>
</comment>
<accession>A0A6N6N1Y7</accession>
<reference evidence="5 6" key="1">
    <citation type="journal article" date="2017" name="Int. J. Syst. Evol. Microbiol.">
        <title>Desulfovibrio senegalensis sp. nov., a mesophilic sulfate reducer isolated from marine sediment.</title>
        <authorList>
            <person name="Thioye A."/>
            <person name="Gam Z.B.A."/>
            <person name="Mbengue M."/>
            <person name="Cayol J.L."/>
            <person name="Joseph-Bartoli M."/>
            <person name="Toure-Kane C."/>
            <person name="Labat M."/>
        </authorList>
    </citation>
    <scope>NUCLEOTIDE SEQUENCE [LARGE SCALE GENOMIC DNA]</scope>
    <source>
        <strain evidence="5 6">DSM 101509</strain>
    </source>
</reference>
<feature type="region of interest" description="Disordered" evidence="1">
    <location>
        <begin position="379"/>
        <end position="412"/>
    </location>
</feature>
<dbReference type="Proteomes" id="UP000438699">
    <property type="component" value="Unassembled WGS sequence"/>
</dbReference>
<keyword evidence="2" id="KW-0472">Membrane</keyword>
<dbReference type="PANTHER" id="PTHR35894">
    <property type="entry name" value="GENERAL SECRETION PATHWAY PROTEIN A-RELATED"/>
    <property type="match status" value="1"/>
</dbReference>
<dbReference type="InterPro" id="IPR049945">
    <property type="entry name" value="AAA_22"/>
</dbReference>
<dbReference type="Pfam" id="PF13401">
    <property type="entry name" value="AAA_22"/>
    <property type="match status" value="1"/>
</dbReference>
<name>A0A6N6N1Y7_9BACT</name>
<evidence type="ECO:0000256" key="2">
    <source>
        <dbReference type="SAM" id="Phobius"/>
    </source>
</evidence>
<keyword evidence="2" id="KW-0812">Transmembrane</keyword>
<evidence type="ECO:0000256" key="1">
    <source>
        <dbReference type="SAM" id="MobiDB-lite"/>
    </source>
</evidence>
<keyword evidence="6" id="KW-1185">Reference proteome</keyword>
<evidence type="ECO:0000313" key="6">
    <source>
        <dbReference type="Proteomes" id="UP000438699"/>
    </source>
</evidence>
<feature type="domain" description="Type II secretion system protein GspB C-terminal" evidence="4">
    <location>
        <begin position="430"/>
        <end position="480"/>
    </location>
</feature>
<dbReference type="InterPro" id="IPR027417">
    <property type="entry name" value="P-loop_NTPase"/>
</dbReference>
<dbReference type="RefSeq" id="WP_151151168.1">
    <property type="nucleotide sequence ID" value="NZ_WAIE01000004.1"/>
</dbReference>
<proteinExistence type="predicted"/>
<gene>
    <name evidence="5" type="ORF">F8A88_10800</name>
</gene>
<dbReference type="GO" id="GO:0016887">
    <property type="term" value="F:ATP hydrolysis activity"/>
    <property type="evidence" value="ECO:0007669"/>
    <property type="project" value="InterPro"/>
</dbReference>
<dbReference type="CDD" id="cd00009">
    <property type="entry name" value="AAA"/>
    <property type="match status" value="1"/>
</dbReference>
<dbReference type="PANTHER" id="PTHR35894:SF1">
    <property type="entry name" value="PHOSPHORIBULOKINASE _ URIDINE KINASE FAMILY"/>
    <property type="match status" value="1"/>
</dbReference>
<dbReference type="EMBL" id="WAIE01000004">
    <property type="protein sequence ID" value="KAB1441425.1"/>
    <property type="molecule type" value="Genomic_DNA"/>
</dbReference>
<dbReference type="OrthoDB" id="9779230at2"/>
<dbReference type="InterPro" id="IPR052026">
    <property type="entry name" value="ExeA_AAA_ATPase_DNA-bind"/>
</dbReference>
<feature type="transmembrane region" description="Helical" evidence="2">
    <location>
        <begin position="304"/>
        <end position="324"/>
    </location>
</feature>
<feature type="domain" description="ORC1/DEAH AAA+ ATPase" evidence="3">
    <location>
        <begin position="58"/>
        <end position="189"/>
    </location>
</feature>
<dbReference type="Gene3D" id="3.40.50.300">
    <property type="entry name" value="P-loop containing nucleotide triphosphate hydrolases"/>
    <property type="match status" value="1"/>
</dbReference>
<dbReference type="GO" id="GO:0015627">
    <property type="term" value="C:type II protein secretion system complex"/>
    <property type="evidence" value="ECO:0007669"/>
    <property type="project" value="InterPro"/>
</dbReference>
<organism evidence="5 6">
    <name type="scientific">Pseudodesulfovibrio senegalensis</name>
    <dbReference type="NCBI Taxonomy" id="1721087"/>
    <lineage>
        <taxon>Bacteria</taxon>
        <taxon>Pseudomonadati</taxon>
        <taxon>Thermodesulfobacteriota</taxon>
        <taxon>Desulfovibrionia</taxon>
        <taxon>Desulfovibrionales</taxon>
        <taxon>Desulfovibrionaceae</taxon>
    </lineage>
</organism>
<sequence length="491" mass="53566">MSGLEQTRTGAMRPGTADPGRMRLGDGANPFSDSSKSFHFYPSPSHRKGVHRITRGLRSGCGLILLIGEIGIGKTTLARHIQSTCRREYAFAELANPYLTPNEQLHFLCSRFRVGTDGLASTDDYVQALSRCFARLVEQGRPPVVVLDESHLLDRAHFGLLLILSNLRHKGRPLVQILLVGQVELLKRLAEPGLEAMNQRIGVRCELAPLSREDTGRYIEFKLRKAGHEGRSPFTDRAVRRIWDISGGLPRLINHACSHALDHAGFSRKSRITPDCIERVYRDPLYSGLFRIRTRPDRTGRRRMFMLAAAGVLLLVGVAVFLVVHQGLLFQERTNAVSRNAVRMVPAPVPVAEDAAARPSAEPGLGGQDSVTLSEPVEVVEPGLSSGSQSVRTDIGSRMDEPADFDGDSDGTTGNGLFAEPAPDSPVAALSVAAVAWDENPDKRMAIINGTILHAGDSILGIRLQAIEPDGLVLEHGGILYERRMPANEGQ</sequence>
<evidence type="ECO:0000259" key="3">
    <source>
        <dbReference type="Pfam" id="PF13401"/>
    </source>
</evidence>
<evidence type="ECO:0000313" key="5">
    <source>
        <dbReference type="EMBL" id="KAB1441425.1"/>
    </source>
</evidence>
<dbReference type="InterPro" id="IPR032389">
    <property type="entry name" value="GspB_C"/>
</dbReference>
<protein>
    <submittedName>
        <fullName evidence="5">AAA family ATPase</fullName>
    </submittedName>
</protein>
<feature type="region of interest" description="Disordered" evidence="1">
    <location>
        <begin position="1"/>
        <end position="28"/>
    </location>
</feature>
<keyword evidence="2" id="KW-1133">Transmembrane helix</keyword>